<proteinExistence type="predicted"/>
<dbReference type="InterPro" id="IPR029063">
    <property type="entry name" value="SAM-dependent_MTases_sf"/>
</dbReference>
<name>A0ABW0K6Y6_9BACL</name>
<organism evidence="1 2">
    <name type="scientific">Paenibacillus aestuarii</name>
    <dbReference type="NCBI Taxonomy" id="516965"/>
    <lineage>
        <taxon>Bacteria</taxon>
        <taxon>Bacillati</taxon>
        <taxon>Bacillota</taxon>
        <taxon>Bacilli</taxon>
        <taxon>Bacillales</taxon>
        <taxon>Paenibacillaceae</taxon>
        <taxon>Paenibacillus</taxon>
    </lineage>
</organism>
<evidence type="ECO:0000313" key="2">
    <source>
        <dbReference type="Proteomes" id="UP001596044"/>
    </source>
</evidence>
<gene>
    <name evidence="1" type="ORF">ACFPOG_12980</name>
</gene>
<dbReference type="SUPFAM" id="SSF53335">
    <property type="entry name" value="S-adenosyl-L-methionine-dependent methyltransferases"/>
    <property type="match status" value="1"/>
</dbReference>
<dbReference type="RefSeq" id="WP_377524885.1">
    <property type="nucleotide sequence ID" value="NZ_JBHSMJ010000017.1"/>
</dbReference>
<dbReference type="Gene3D" id="3.40.50.150">
    <property type="entry name" value="Vaccinia Virus protein VP39"/>
    <property type="match status" value="1"/>
</dbReference>
<reference evidence="2" key="1">
    <citation type="journal article" date="2019" name="Int. J. Syst. Evol. Microbiol.">
        <title>The Global Catalogue of Microorganisms (GCM) 10K type strain sequencing project: providing services to taxonomists for standard genome sequencing and annotation.</title>
        <authorList>
            <consortium name="The Broad Institute Genomics Platform"/>
            <consortium name="The Broad Institute Genome Sequencing Center for Infectious Disease"/>
            <person name="Wu L."/>
            <person name="Ma J."/>
        </authorList>
    </citation>
    <scope>NUCLEOTIDE SEQUENCE [LARGE SCALE GENOMIC DNA]</scope>
    <source>
        <strain evidence="2">KACC 11904</strain>
    </source>
</reference>
<dbReference type="EMBL" id="JBHSMJ010000017">
    <property type="protein sequence ID" value="MFC5449178.1"/>
    <property type="molecule type" value="Genomic_DNA"/>
</dbReference>
<evidence type="ECO:0008006" key="3">
    <source>
        <dbReference type="Google" id="ProtNLM"/>
    </source>
</evidence>
<dbReference type="PRINTS" id="PR00507">
    <property type="entry name" value="N12N6MTFRASE"/>
</dbReference>
<sequence>MNLAHQIIHTFEQSQQKSPELLMIEGNKIKKKTDKELIIDKVLSSIDRNEWLLKRALLTNIEKHPLYIEPPVDVSESYRFGWNRGLAFKIETLIRGRWNAWFNILNKGHFEAADDIPGCEFSMFDGKDEVNKMLENCMSHVYAEGSRVGDFLDFIGYSLGIAWFDKPKISNRLWEKLYNEFDLSLMLIHPSDYLSGFLCNHGASGIAGYYPTPLNVCSAISRMLNIDSTGSKNASTLEPCLGAGAMLLTNDSLCLVGSDINPTMVKASCIQAFLYIPWLLYTPDPIIGLHYSEEEQRINKFFEFNSDSRVYLGNALMGEFSVPENIFEENSKTIEVYLNALDLEKREVFQYEEIMMTTPWHELSKEMKWKITIAQSRELGFDVVTSNPPFGKLDRYTLEQIRVIEARNKQFLKKRKENLARLQVLPHPIFEQIEKDIELRLNEATGQY</sequence>
<keyword evidence="2" id="KW-1185">Reference proteome</keyword>
<accession>A0ABW0K6Y6</accession>
<protein>
    <recommendedName>
        <fullName evidence="3">DNA methylase adenine-specific domain-containing protein</fullName>
    </recommendedName>
</protein>
<dbReference type="Proteomes" id="UP001596044">
    <property type="component" value="Unassembled WGS sequence"/>
</dbReference>
<evidence type="ECO:0000313" key="1">
    <source>
        <dbReference type="EMBL" id="MFC5449178.1"/>
    </source>
</evidence>
<comment type="caution">
    <text evidence="1">The sequence shown here is derived from an EMBL/GenBank/DDBJ whole genome shotgun (WGS) entry which is preliminary data.</text>
</comment>